<dbReference type="Proteomes" id="UP000475385">
    <property type="component" value="Unassembled WGS sequence"/>
</dbReference>
<dbReference type="PANTHER" id="PTHR38589:SF1">
    <property type="entry name" value="BLR0621 PROTEIN"/>
    <property type="match status" value="1"/>
</dbReference>
<dbReference type="GO" id="GO:0016740">
    <property type="term" value="F:transferase activity"/>
    <property type="evidence" value="ECO:0007669"/>
    <property type="project" value="InterPro"/>
</dbReference>
<protein>
    <submittedName>
        <fullName evidence="2">L,D-transpeptidase family protein</fullName>
    </submittedName>
</protein>
<sequence>MPAEAGYARVQPQGDGKRGLFILDGLVLRCALGKGGVRPAIQKREGDGATPAASMALRRVLYRADRGPPPRCAVPVEPLSPSDGWCDDANDRAYNRPVQLPFDGSHERLWRDDSVYDVIGVLGWNDAPVKRGRGSAIFLHLAREDFSPTEGCVALGARDLRAVLEAGLRGVTVLEG</sequence>
<reference evidence="2 3" key="2">
    <citation type="submission" date="2020-03" db="EMBL/GenBank/DDBJ databases">
        <title>Roseomonas stagni sp. nov., isolated from pond water in Japan.</title>
        <authorList>
            <person name="Furuhata K."/>
            <person name="Miyamoto H."/>
            <person name="Goto K."/>
        </authorList>
    </citation>
    <scope>NUCLEOTIDE SEQUENCE [LARGE SCALE GENOMIC DNA]</scope>
    <source>
        <strain evidence="2 3">PeD5</strain>
    </source>
</reference>
<organism evidence="2 3">
    <name type="scientific">Falsiroseomonas algicola</name>
    <dbReference type="NCBI Taxonomy" id="2716930"/>
    <lineage>
        <taxon>Bacteria</taxon>
        <taxon>Pseudomonadati</taxon>
        <taxon>Pseudomonadota</taxon>
        <taxon>Alphaproteobacteria</taxon>
        <taxon>Acetobacterales</taxon>
        <taxon>Roseomonadaceae</taxon>
        <taxon>Falsiroseomonas</taxon>
    </lineage>
</organism>
<evidence type="ECO:0000259" key="1">
    <source>
        <dbReference type="Pfam" id="PF03734"/>
    </source>
</evidence>
<name>A0A6M1LRS0_9PROT</name>
<evidence type="ECO:0000313" key="2">
    <source>
        <dbReference type="EMBL" id="NGM23131.1"/>
    </source>
</evidence>
<reference evidence="2 3" key="1">
    <citation type="submission" date="2020-02" db="EMBL/GenBank/DDBJ databases">
        <authorList>
            <person name="Kim H.M."/>
            <person name="Jeon C.O."/>
        </authorList>
    </citation>
    <scope>NUCLEOTIDE SEQUENCE [LARGE SCALE GENOMIC DNA]</scope>
    <source>
        <strain evidence="2 3">PeD5</strain>
    </source>
</reference>
<gene>
    <name evidence="2" type="ORF">G3576_24170</name>
</gene>
<proteinExistence type="predicted"/>
<feature type="domain" description="L,D-TPase catalytic" evidence="1">
    <location>
        <begin position="28"/>
        <end position="167"/>
    </location>
</feature>
<dbReference type="PANTHER" id="PTHR38589">
    <property type="entry name" value="BLR0621 PROTEIN"/>
    <property type="match status" value="1"/>
</dbReference>
<dbReference type="Pfam" id="PF03734">
    <property type="entry name" value="YkuD"/>
    <property type="match status" value="1"/>
</dbReference>
<comment type="caution">
    <text evidence="2">The sequence shown here is derived from an EMBL/GenBank/DDBJ whole genome shotgun (WGS) entry which is preliminary data.</text>
</comment>
<dbReference type="EMBL" id="JAAIKB010000013">
    <property type="protein sequence ID" value="NGM23131.1"/>
    <property type="molecule type" value="Genomic_DNA"/>
</dbReference>
<keyword evidence="3" id="KW-1185">Reference proteome</keyword>
<evidence type="ECO:0000313" key="3">
    <source>
        <dbReference type="Proteomes" id="UP000475385"/>
    </source>
</evidence>
<dbReference type="AlphaFoldDB" id="A0A6M1LRS0"/>
<accession>A0A6M1LRS0</accession>
<dbReference type="RefSeq" id="WP_164697052.1">
    <property type="nucleotide sequence ID" value="NZ_JAAIKB010000013.1"/>
</dbReference>
<dbReference type="InterPro" id="IPR005490">
    <property type="entry name" value="LD_TPept_cat_dom"/>
</dbReference>